<dbReference type="Proteomes" id="UP000321079">
    <property type="component" value="Unassembled WGS sequence"/>
</dbReference>
<evidence type="ECO:0000313" key="4">
    <source>
        <dbReference type="EMBL" id="GEK97112.1"/>
    </source>
</evidence>
<keyword evidence="5" id="KW-1185">Reference proteome</keyword>
<gene>
    <name evidence="4" type="ORF">GKA01_23090</name>
</gene>
<protein>
    <submittedName>
        <fullName evidence="4">Transporter</fullName>
    </submittedName>
</protein>
<dbReference type="GO" id="GO:0015689">
    <property type="term" value="P:molybdate ion transport"/>
    <property type="evidence" value="ECO:0007669"/>
    <property type="project" value="InterPro"/>
</dbReference>
<name>A0A511BBE9_9PROT</name>
<evidence type="ECO:0000313" key="5">
    <source>
        <dbReference type="Proteomes" id="UP000321079"/>
    </source>
</evidence>
<evidence type="ECO:0000259" key="3">
    <source>
        <dbReference type="PROSITE" id="PS51866"/>
    </source>
</evidence>
<dbReference type="InterPro" id="IPR008995">
    <property type="entry name" value="Mo/tungstate-bd_C_term_dom"/>
</dbReference>
<dbReference type="InterPro" id="IPR005116">
    <property type="entry name" value="Transp-assoc_OB_typ1"/>
</dbReference>
<accession>A0A511BBE9</accession>
<dbReference type="RefSeq" id="WP_146863133.1">
    <property type="nucleotide sequence ID" value="NZ_BARK01000021.1"/>
</dbReference>
<dbReference type="PROSITE" id="PS51866">
    <property type="entry name" value="MOP"/>
    <property type="match status" value="1"/>
</dbReference>
<dbReference type="Gene3D" id="2.40.50.100">
    <property type="match status" value="1"/>
</dbReference>
<dbReference type="OrthoDB" id="122515at2"/>
<dbReference type="Pfam" id="PF03459">
    <property type="entry name" value="TOBE"/>
    <property type="match status" value="1"/>
</dbReference>
<evidence type="ECO:0000256" key="2">
    <source>
        <dbReference type="PROSITE-ProRule" id="PRU01213"/>
    </source>
</evidence>
<reference evidence="4 5" key="1">
    <citation type="submission" date="2019-07" db="EMBL/GenBank/DDBJ databases">
        <title>Whole genome shotgun sequence of Gluconobacter kanchanaburiensis NBRC 103587.</title>
        <authorList>
            <person name="Hosoyama A."/>
            <person name="Uohara A."/>
            <person name="Ohji S."/>
            <person name="Ichikawa N."/>
        </authorList>
    </citation>
    <scope>NUCLEOTIDE SEQUENCE [LARGE SCALE GENOMIC DNA]</scope>
    <source>
        <strain evidence="4 5">NBRC 103587</strain>
    </source>
</reference>
<dbReference type="AlphaFoldDB" id="A0A511BBE9"/>
<dbReference type="EMBL" id="BJVA01000017">
    <property type="protein sequence ID" value="GEK97112.1"/>
    <property type="molecule type" value="Genomic_DNA"/>
</dbReference>
<comment type="caution">
    <text evidence="4">The sequence shown here is derived from an EMBL/GenBank/DDBJ whole genome shotgun (WGS) entry which is preliminary data.</text>
</comment>
<proteinExistence type="predicted"/>
<organism evidence="4 5">
    <name type="scientific">Gluconobacter kanchanaburiensis NBRC 103587</name>
    <dbReference type="NCBI Taxonomy" id="1307948"/>
    <lineage>
        <taxon>Bacteria</taxon>
        <taxon>Pseudomonadati</taxon>
        <taxon>Pseudomonadota</taxon>
        <taxon>Alphaproteobacteria</taxon>
        <taxon>Acetobacterales</taxon>
        <taxon>Acetobacteraceae</taxon>
        <taxon>Gluconobacter</taxon>
    </lineage>
</organism>
<keyword evidence="1 2" id="KW-0500">Molybdenum</keyword>
<feature type="domain" description="Mop" evidence="3">
    <location>
        <begin position="2"/>
        <end position="67"/>
    </location>
</feature>
<evidence type="ECO:0000256" key="1">
    <source>
        <dbReference type="ARBA" id="ARBA00022505"/>
    </source>
</evidence>
<sequence length="68" mass="7101">MKLSARNQLRGRITSITKGATTSHITIDINGVIITSAITNEAVTDLGLEIGKDAYAVIKASSVMVGVD</sequence>
<dbReference type="NCBIfam" id="TIGR00638">
    <property type="entry name" value="Mop"/>
    <property type="match status" value="1"/>
</dbReference>
<dbReference type="SUPFAM" id="SSF50331">
    <property type="entry name" value="MOP-like"/>
    <property type="match status" value="1"/>
</dbReference>
<dbReference type="InterPro" id="IPR004606">
    <property type="entry name" value="Mop_domain"/>
</dbReference>